<dbReference type="Pfam" id="PF00106">
    <property type="entry name" value="adh_short"/>
    <property type="match status" value="1"/>
</dbReference>
<dbReference type="NCBIfam" id="TIGR03971">
    <property type="entry name" value="SDR_subfam_1"/>
    <property type="match status" value="1"/>
</dbReference>
<dbReference type="GO" id="GO:0016616">
    <property type="term" value="F:oxidoreductase activity, acting on the CH-OH group of donors, NAD or NADP as acceptor"/>
    <property type="evidence" value="ECO:0007669"/>
    <property type="project" value="TreeGrafter"/>
</dbReference>
<sequence length="278" mass="29483">MGKFDGKVAVITGAARGQGRSHALAFAREGADIAICDIAAQLDSVPYPMSTRSDLDETARLVTGLGRRCRAETVDVRDPEQVTAFVEQVRADLGRIDFCLANAGIFTFSTIADMDDRMWSEMVDTNLTGAFHTLRAVLPVMTEQGAGRIVATSSMAGKMGYPNVGHYSATKWGLIGLVKSLAQEVASLGITVNAVCPTGVDTTMIQNEAAYKLFMPDVEHPTREEVAPLFQGVNAMPVPWVESADVSAAMVFLCSDEARYITGETIAVAAGANAANAG</sequence>
<dbReference type="InterPro" id="IPR036291">
    <property type="entry name" value="NAD(P)-bd_dom_sf"/>
</dbReference>
<dbReference type="Proteomes" id="UP000294723">
    <property type="component" value="Unassembled WGS sequence"/>
</dbReference>
<comment type="similarity">
    <text evidence="1 4">Belongs to the short-chain dehydrogenases/reductases (SDR) family.</text>
</comment>
<name>A0A4R5B891_9PSEU</name>
<proteinExistence type="inferred from homology"/>
<dbReference type="EMBL" id="SMLA01000085">
    <property type="protein sequence ID" value="TDD80940.1"/>
    <property type="molecule type" value="Genomic_DNA"/>
</dbReference>
<dbReference type="SUPFAM" id="SSF51735">
    <property type="entry name" value="NAD(P)-binding Rossmann-fold domains"/>
    <property type="match status" value="1"/>
</dbReference>
<dbReference type="CDD" id="cd05233">
    <property type="entry name" value="SDR_c"/>
    <property type="match status" value="1"/>
</dbReference>
<gene>
    <name evidence="5" type="ORF">E1202_29780</name>
</gene>
<dbReference type="PRINTS" id="PR00081">
    <property type="entry name" value="GDHRDH"/>
</dbReference>
<keyword evidence="2" id="KW-0560">Oxidoreductase</keyword>
<evidence type="ECO:0000256" key="3">
    <source>
        <dbReference type="ARBA" id="ARBA00023027"/>
    </source>
</evidence>
<dbReference type="GO" id="GO:0030497">
    <property type="term" value="P:fatty acid elongation"/>
    <property type="evidence" value="ECO:0007669"/>
    <property type="project" value="TreeGrafter"/>
</dbReference>
<evidence type="ECO:0000313" key="6">
    <source>
        <dbReference type="Proteomes" id="UP000294723"/>
    </source>
</evidence>
<dbReference type="InterPro" id="IPR002347">
    <property type="entry name" value="SDR_fam"/>
</dbReference>
<dbReference type="InterPro" id="IPR023985">
    <property type="entry name" value="SDR_subfam_1"/>
</dbReference>
<reference evidence="5 6" key="1">
    <citation type="submission" date="2019-03" db="EMBL/GenBank/DDBJ databases">
        <title>Draft genome sequences of novel Actinobacteria.</title>
        <authorList>
            <person name="Sahin N."/>
            <person name="Ay H."/>
            <person name="Saygin H."/>
        </authorList>
    </citation>
    <scope>NUCLEOTIDE SEQUENCE [LARGE SCALE GENOMIC DNA]</scope>
    <source>
        <strain evidence="5 6">5K548</strain>
    </source>
</reference>
<dbReference type="AlphaFoldDB" id="A0A4R5B891"/>
<evidence type="ECO:0000313" key="5">
    <source>
        <dbReference type="EMBL" id="TDD80940.1"/>
    </source>
</evidence>
<dbReference type="PANTHER" id="PTHR42760:SF40">
    <property type="entry name" value="3-OXOACYL-[ACYL-CARRIER-PROTEIN] REDUCTASE, CHLOROPLASTIC"/>
    <property type="match status" value="1"/>
</dbReference>
<dbReference type="PRINTS" id="PR00080">
    <property type="entry name" value="SDRFAMILY"/>
</dbReference>
<dbReference type="FunFam" id="3.40.50.720:FF:000084">
    <property type="entry name" value="Short-chain dehydrogenase reductase"/>
    <property type="match status" value="1"/>
</dbReference>
<protein>
    <submittedName>
        <fullName evidence="5">NAD(P)-dependent oxidoreductase</fullName>
    </submittedName>
</protein>
<dbReference type="Gene3D" id="3.40.50.720">
    <property type="entry name" value="NAD(P)-binding Rossmann-like Domain"/>
    <property type="match status" value="1"/>
</dbReference>
<evidence type="ECO:0000256" key="2">
    <source>
        <dbReference type="ARBA" id="ARBA00023002"/>
    </source>
</evidence>
<dbReference type="RefSeq" id="WP_132686642.1">
    <property type="nucleotide sequence ID" value="NZ_SMLA01000085.1"/>
</dbReference>
<comment type="caution">
    <text evidence="5">The sequence shown here is derived from an EMBL/GenBank/DDBJ whole genome shotgun (WGS) entry which is preliminary data.</text>
</comment>
<keyword evidence="6" id="KW-1185">Reference proteome</keyword>
<dbReference type="PROSITE" id="PS00061">
    <property type="entry name" value="ADH_SHORT"/>
    <property type="match status" value="1"/>
</dbReference>
<accession>A0A4R5B891</accession>
<dbReference type="InterPro" id="IPR020904">
    <property type="entry name" value="Sc_DH/Rdtase_CS"/>
</dbReference>
<keyword evidence="3" id="KW-0520">NAD</keyword>
<evidence type="ECO:0000256" key="4">
    <source>
        <dbReference type="RuleBase" id="RU000363"/>
    </source>
</evidence>
<organism evidence="5 6">
    <name type="scientific">Saccharopolyspora karakumensis</name>
    <dbReference type="NCBI Taxonomy" id="2530386"/>
    <lineage>
        <taxon>Bacteria</taxon>
        <taxon>Bacillati</taxon>
        <taxon>Actinomycetota</taxon>
        <taxon>Actinomycetes</taxon>
        <taxon>Pseudonocardiales</taxon>
        <taxon>Pseudonocardiaceae</taxon>
        <taxon>Saccharopolyspora</taxon>
    </lineage>
</organism>
<evidence type="ECO:0000256" key="1">
    <source>
        <dbReference type="ARBA" id="ARBA00006484"/>
    </source>
</evidence>
<dbReference type="PANTHER" id="PTHR42760">
    <property type="entry name" value="SHORT-CHAIN DEHYDROGENASES/REDUCTASES FAMILY MEMBER"/>
    <property type="match status" value="1"/>
</dbReference>